<dbReference type="Proteomes" id="UP000233837">
    <property type="component" value="Unassembled WGS sequence"/>
</dbReference>
<reference evidence="4 5" key="2">
    <citation type="journal article" date="2017" name="Nature">
        <title>The Apostasia genome and the evolution of orchids.</title>
        <authorList>
            <person name="Zhang G.Q."/>
            <person name="Liu K.W."/>
            <person name="Li Z."/>
            <person name="Lohaus R."/>
            <person name="Hsiao Y.Y."/>
            <person name="Niu S.C."/>
            <person name="Wang J.Y."/>
            <person name="Lin Y.C."/>
            <person name="Xu Q."/>
            <person name="Chen L.J."/>
            <person name="Yoshida K."/>
            <person name="Fujiwara S."/>
            <person name="Wang Z.W."/>
            <person name="Zhang Y.Q."/>
            <person name="Mitsuda N."/>
            <person name="Wang M."/>
            <person name="Liu G.H."/>
            <person name="Pecoraro L."/>
            <person name="Huang H.X."/>
            <person name="Xiao X.J."/>
            <person name="Lin M."/>
            <person name="Wu X.Y."/>
            <person name="Wu W.L."/>
            <person name="Chen Y.Y."/>
            <person name="Chang S.B."/>
            <person name="Sakamoto S."/>
            <person name="Ohme-Takagi M."/>
            <person name="Yagi M."/>
            <person name="Zeng S.J."/>
            <person name="Shen C.Y."/>
            <person name="Yeh C.M."/>
            <person name="Luo Y.B."/>
            <person name="Tsai W.C."/>
            <person name="Van de Peer Y."/>
            <person name="Liu Z.J."/>
        </authorList>
    </citation>
    <scope>NUCLEOTIDE SEQUENCE [LARGE SCALE GENOMIC DNA]</scope>
    <source>
        <tissue evidence="4">The whole plant</tissue>
    </source>
</reference>
<feature type="region of interest" description="Disordered" evidence="3">
    <location>
        <begin position="46"/>
        <end position="75"/>
    </location>
</feature>
<accession>A0A2I0WS79</accession>
<dbReference type="AlphaFoldDB" id="A0A2I0WS79"/>
<dbReference type="EMBL" id="KZ502450">
    <property type="protein sequence ID" value="PKU78520.1"/>
    <property type="molecule type" value="Genomic_DNA"/>
</dbReference>
<name>A0A2I0WS79_9ASPA</name>
<dbReference type="PANTHER" id="PTHR23160:SF20">
    <property type="entry name" value="OS02G0439200 PROTEIN"/>
    <property type="match status" value="1"/>
</dbReference>
<reference evidence="4 5" key="1">
    <citation type="journal article" date="2016" name="Sci. Rep.">
        <title>The Dendrobium catenatum Lindl. genome sequence provides insights into polysaccharide synthase, floral development and adaptive evolution.</title>
        <authorList>
            <person name="Zhang G.Q."/>
            <person name="Xu Q."/>
            <person name="Bian C."/>
            <person name="Tsai W.C."/>
            <person name="Yeh C.M."/>
            <person name="Liu K.W."/>
            <person name="Yoshida K."/>
            <person name="Zhang L.S."/>
            <person name="Chang S.B."/>
            <person name="Chen F."/>
            <person name="Shi Y."/>
            <person name="Su Y.Y."/>
            <person name="Zhang Y.Q."/>
            <person name="Chen L.J."/>
            <person name="Yin Y."/>
            <person name="Lin M."/>
            <person name="Huang H."/>
            <person name="Deng H."/>
            <person name="Wang Z.W."/>
            <person name="Zhu S.L."/>
            <person name="Zhao X."/>
            <person name="Deng C."/>
            <person name="Niu S.C."/>
            <person name="Huang J."/>
            <person name="Wang M."/>
            <person name="Liu G.H."/>
            <person name="Yang H.J."/>
            <person name="Xiao X.J."/>
            <person name="Hsiao Y.Y."/>
            <person name="Wu W.L."/>
            <person name="Chen Y.Y."/>
            <person name="Mitsuda N."/>
            <person name="Ohme-Takagi M."/>
            <person name="Luo Y.B."/>
            <person name="Van de Peer Y."/>
            <person name="Liu Z.J."/>
        </authorList>
    </citation>
    <scope>NUCLEOTIDE SEQUENCE [LARGE SCALE GENOMIC DNA]</scope>
    <source>
        <tissue evidence="4">The whole plant</tissue>
    </source>
</reference>
<protein>
    <submittedName>
        <fullName evidence="4">WEB family protein</fullName>
    </submittedName>
</protein>
<keyword evidence="5" id="KW-1185">Reference proteome</keyword>
<organism evidence="4 5">
    <name type="scientific">Dendrobium catenatum</name>
    <dbReference type="NCBI Taxonomy" id="906689"/>
    <lineage>
        <taxon>Eukaryota</taxon>
        <taxon>Viridiplantae</taxon>
        <taxon>Streptophyta</taxon>
        <taxon>Embryophyta</taxon>
        <taxon>Tracheophyta</taxon>
        <taxon>Spermatophyta</taxon>
        <taxon>Magnoliopsida</taxon>
        <taxon>Liliopsida</taxon>
        <taxon>Asparagales</taxon>
        <taxon>Orchidaceae</taxon>
        <taxon>Epidendroideae</taxon>
        <taxon>Malaxideae</taxon>
        <taxon>Dendrobiinae</taxon>
        <taxon>Dendrobium</taxon>
    </lineage>
</organism>
<feature type="coiled-coil region" evidence="2">
    <location>
        <begin position="348"/>
        <end position="403"/>
    </location>
</feature>
<evidence type="ECO:0000313" key="4">
    <source>
        <dbReference type="EMBL" id="PKU78520.1"/>
    </source>
</evidence>
<feature type="coiled-coil region" evidence="2">
    <location>
        <begin position="432"/>
        <end position="498"/>
    </location>
</feature>
<feature type="coiled-coil region" evidence="2">
    <location>
        <begin position="126"/>
        <end position="160"/>
    </location>
</feature>
<gene>
    <name evidence="4" type="ORF">MA16_Dca015801</name>
</gene>
<feature type="coiled-coil region" evidence="2">
    <location>
        <begin position="274"/>
        <end position="316"/>
    </location>
</feature>
<dbReference type="PANTHER" id="PTHR23160">
    <property type="entry name" value="SYNAPTONEMAL COMPLEX PROTEIN-RELATED"/>
    <property type="match status" value="1"/>
</dbReference>
<sequence length="819" mass="92302">MVANSIASHSDPVLFFSIDLVETMLTAKTKYVILQLLDLMSRSSLSDAHNGKNTQTTPRISKLVRGGSTKSASGSPVLLRSFTSCVDGSPKSIDSRPPTAHRSAKIILSADKLPRPTKTPTLQPRLDVLQEELRRTREQLASVEQEKLKAVKELDNANRTADESYCKLNEALAARSMAEESSKIARVRADKIQQAGIEAARKKEEECQNEIDRVRNRHDLDVLSLLSTTKELERVRQELTLTSDSRDRAICHSNDARKIAEINAEKVDILSSEVNQLNALLDSTMDSLSNENQEIVKKMNLEIDCLKSKLEKTKLTDVKLVEMELLLEVLNTELNVAKRGEFDACKFVDELKKQVELLLVQLQEAKLSQKSSTDLSYLVSKQLNDWKVALLDSESELAALREKVNTLGFEVVQHKEELLNSEKLLREAHIEASKTEETVVVLKSELQNLKQEKLLATENEKIVASKIESLSEEKIKLMRELETARYESENNKKDMEELASALRKVSLEARETREILLEKHTEIEDFYAQTEHLRSALKNTEESYQVMLDEARYEIICLKKSIERNQTEAESVEAEWNVKELNVSSSIDSTKEESESKSWKGAHYQVNAKKDDKYLMLNKVIDSESATAGNGVAEDAKADPFSFKESSLNVGNELQNVRSENSTIPARETAGIDKIKELSIFLAKPKATKPKDSVLSKCDNEYEVLDTNANYGERKKASSGMQGYLGQVKEENANRIRTAKVDTLKMGSKLPFSAYECDVKSIDDELDSRMASRSFRKVNILPSEDFNGDSLKLIRFQEVKVKKALLNKLGNLLKRSNHK</sequence>
<keyword evidence="1 2" id="KW-0175">Coiled coil</keyword>
<evidence type="ECO:0000256" key="3">
    <source>
        <dbReference type="SAM" id="MobiDB-lite"/>
    </source>
</evidence>
<dbReference type="STRING" id="906689.A0A2I0WS79"/>
<evidence type="ECO:0000256" key="2">
    <source>
        <dbReference type="SAM" id="Coils"/>
    </source>
</evidence>
<dbReference type="GO" id="GO:0007131">
    <property type="term" value="P:reciprocal meiotic recombination"/>
    <property type="evidence" value="ECO:0007669"/>
    <property type="project" value="TreeGrafter"/>
</dbReference>
<evidence type="ECO:0000256" key="1">
    <source>
        <dbReference type="ARBA" id="ARBA00023054"/>
    </source>
</evidence>
<proteinExistence type="predicted"/>
<evidence type="ECO:0000313" key="5">
    <source>
        <dbReference type="Proteomes" id="UP000233837"/>
    </source>
</evidence>